<dbReference type="EMBL" id="KQ980905">
    <property type="protein sequence ID" value="KYN11545.1"/>
    <property type="molecule type" value="Genomic_DNA"/>
</dbReference>
<evidence type="ECO:0000313" key="2">
    <source>
        <dbReference type="EMBL" id="KYN11545.1"/>
    </source>
</evidence>
<organism evidence="2 3">
    <name type="scientific">Trachymyrmex cornetzi</name>
    <dbReference type="NCBI Taxonomy" id="471704"/>
    <lineage>
        <taxon>Eukaryota</taxon>
        <taxon>Metazoa</taxon>
        <taxon>Ecdysozoa</taxon>
        <taxon>Arthropoda</taxon>
        <taxon>Hexapoda</taxon>
        <taxon>Insecta</taxon>
        <taxon>Pterygota</taxon>
        <taxon>Neoptera</taxon>
        <taxon>Endopterygota</taxon>
        <taxon>Hymenoptera</taxon>
        <taxon>Apocrita</taxon>
        <taxon>Aculeata</taxon>
        <taxon>Formicoidea</taxon>
        <taxon>Formicidae</taxon>
        <taxon>Myrmicinae</taxon>
        <taxon>Trachymyrmex</taxon>
    </lineage>
</organism>
<keyword evidence="3" id="KW-1185">Reference proteome</keyword>
<dbReference type="AlphaFoldDB" id="A0A195DF66"/>
<proteinExistence type="predicted"/>
<feature type="compositionally biased region" description="Basic and acidic residues" evidence="1">
    <location>
        <begin position="106"/>
        <end position="125"/>
    </location>
</feature>
<reference evidence="2 3" key="1">
    <citation type="submission" date="2015-09" db="EMBL/GenBank/DDBJ databases">
        <title>Trachymyrmex cornetzi WGS genome.</title>
        <authorList>
            <person name="Nygaard S."/>
            <person name="Hu H."/>
            <person name="Boomsma J."/>
            <person name="Zhang G."/>
        </authorList>
    </citation>
    <scope>NUCLEOTIDE SEQUENCE [LARGE SCALE GENOMIC DNA]</scope>
    <source>
        <strain evidence="2">Tcor2-1</strain>
        <tissue evidence="2">Whole body</tissue>
    </source>
</reference>
<sequence length="200" mass="22072">MRVWVSNATTAGGRGWRLTDAVIDNVIDHCALKLGRVRVDGYHRRNAIWGDGRRRGEPPQPPPLHGVGEQSNTETASRTCGGTLAGFNVPAPVLFCRIRASAREERSEQARGKAREGTGEKEGEGPPRCFSCSPIRYINIPNRDSRRRVLRPAVSWLRNPPENGVLGLFSLIGQHGTVLAVLTTISIRAETKRESEIDWS</sequence>
<feature type="region of interest" description="Disordered" evidence="1">
    <location>
        <begin position="106"/>
        <end position="126"/>
    </location>
</feature>
<dbReference type="Proteomes" id="UP000078492">
    <property type="component" value="Unassembled WGS sequence"/>
</dbReference>
<evidence type="ECO:0000256" key="1">
    <source>
        <dbReference type="SAM" id="MobiDB-lite"/>
    </source>
</evidence>
<name>A0A195DF66_9HYME</name>
<evidence type="ECO:0000313" key="3">
    <source>
        <dbReference type="Proteomes" id="UP000078492"/>
    </source>
</evidence>
<accession>A0A195DF66</accession>
<feature type="region of interest" description="Disordered" evidence="1">
    <location>
        <begin position="49"/>
        <end position="77"/>
    </location>
</feature>
<protein>
    <submittedName>
        <fullName evidence="2">Uncharacterized protein</fullName>
    </submittedName>
</protein>
<gene>
    <name evidence="2" type="ORF">ALC57_16329</name>
</gene>